<dbReference type="OrthoDB" id="8592370at2"/>
<keyword evidence="3" id="KW-1185">Reference proteome</keyword>
<dbReference type="AlphaFoldDB" id="A0A1H9GDX9"/>
<dbReference type="Gene3D" id="3.30.700.10">
    <property type="entry name" value="Glycoprotein, Type 4 Pilin"/>
    <property type="match status" value="1"/>
</dbReference>
<evidence type="ECO:0000313" key="2">
    <source>
        <dbReference type="EMBL" id="SEQ47988.1"/>
    </source>
</evidence>
<protein>
    <submittedName>
        <fullName evidence="2">Type IV pilus assembly protein PilE</fullName>
    </submittedName>
</protein>
<organism evidence="2 3">
    <name type="scientific">Giesbergeria anulus</name>
    <dbReference type="NCBI Taxonomy" id="180197"/>
    <lineage>
        <taxon>Bacteria</taxon>
        <taxon>Pseudomonadati</taxon>
        <taxon>Pseudomonadota</taxon>
        <taxon>Betaproteobacteria</taxon>
        <taxon>Burkholderiales</taxon>
        <taxon>Comamonadaceae</taxon>
        <taxon>Giesbergeria</taxon>
    </lineage>
</organism>
<dbReference type="InterPro" id="IPR031982">
    <property type="entry name" value="PilE-like"/>
</dbReference>
<sequence length="166" mass="17677">MKKEHYGFTLIELMIVVAIVGILAAVAYPAYTDSVRKGRRAQARTALLELMQQQERFMTQRNCYAAFTTASNGTATATANTECGFSSSTTVSMFKTSSGDSGASSASYLLKASQCGTQSLRDCISLEATLKDSTADPQVGNITLTSTGVKSCTGSQKTTNPQLCWP</sequence>
<evidence type="ECO:0000256" key="1">
    <source>
        <dbReference type="SAM" id="Phobius"/>
    </source>
</evidence>
<dbReference type="InterPro" id="IPR012902">
    <property type="entry name" value="N_methyl_site"/>
</dbReference>
<dbReference type="Pfam" id="PF16732">
    <property type="entry name" value="ComP_DUS"/>
    <property type="match status" value="1"/>
</dbReference>
<dbReference type="NCBIfam" id="TIGR02532">
    <property type="entry name" value="IV_pilin_GFxxxE"/>
    <property type="match status" value="1"/>
</dbReference>
<name>A0A1H9GDX9_9BURK</name>
<evidence type="ECO:0000313" key="3">
    <source>
        <dbReference type="Proteomes" id="UP000199766"/>
    </source>
</evidence>
<dbReference type="PANTHER" id="PTHR30093">
    <property type="entry name" value="GENERAL SECRETION PATHWAY PROTEIN G"/>
    <property type="match status" value="1"/>
</dbReference>
<dbReference type="InterPro" id="IPR045584">
    <property type="entry name" value="Pilin-like"/>
</dbReference>
<keyword evidence="1" id="KW-0472">Membrane</keyword>
<dbReference type="RefSeq" id="WP_091452959.1">
    <property type="nucleotide sequence ID" value="NZ_FOGD01000001.1"/>
</dbReference>
<reference evidence="2 3" key="1">
    <citation type="submission" date="2016-10" db="EMBL/GenBank/DDBJ databases">
        <authorList>
            <person name="de Groot N.N."/>
        </authorList>
    </citation>
    <scope>NUCLEOTIDE SEQUENCE [LARGE SCALE GENOMIC DNA]</scope>
    <source>
        <strain evidence="2 3">ATCC 35958</strain>
    </source>
</reference>
<dbReference type="Proteomes" id="UP000199766">
    <property type="component" value="Unassembled WGS sequence"/>
</dbReference>
<gene>
    <name evidence="2" type="ORF">SAMN02982919_00783</name>
</gene>
<proteinExistence type="predicted"/>
<dbReference type="Pfam" id="PF07963">
    <property type="entry name" value="N_methyl"/>
    <property type="match status" value="1"/>
</dbReference>
<dbReference type="EMBL" id="FOGD01000001">
    <property type="protein sequence ID" value="SEQ47988.1"/>
    <property type="molecule type" value="Genomic_DNA"/>
</dbReference>
<accession>A0A1H9GDX9</accession>
<feature type="transmembrane region" description="Helical" evidence="1">
    <location>
        <begin position="6"/>
        <end position="31"/>
    </location>
</feature>
<dbReference type="STRING" id="180197.SAMN02982919_00783"/>
<dbReference type="PANTHER" id="PTHR30093:SF47">
    <property type="entry name" value="TYPE IV PILUS NON-CORE MINOR PILIN PILE"/>
    <property type="match status" value="1"/>
</dbReference>
<dbReference type="GO" id="GO:0043683">
    <property type="term" value="P:type IV pilus assembly"/>
    <property type="evidence" value="ECO:0007669"/>
    <property type="project" value="InterPro"/>
</dbReference>
<dbReference type="SUPFAM" id="SSF54523">
    <property type="entry name" value="Pili subunits"/>
    <property type="match status" value="1"/>
</dbReference>
<keyword evidence="1" id="KW-0812">Transmembrane</keyword>
<keyword evidence="1" id="KW-1133">Transmembrane helix</keyword>